<evidence type="ECO:0000256" key="3">
    <source>
        <dbReference type="ARBA" id="ARBA00022898"/>
    </source>
</evidence>
<comment type="caution">
    <text evidence="5">The sequence shown here is derived from an EMBL/GenBank/DDBJ whole genome shotgun (WGS) entry which is preliminary data.</text>
</comment>
<accession>A0A178ER32</accession>
<proteinExistence type="inferred from homology"/>
<dbReference type="Gene3D" id="3.40.50.1100">
    <property type="match status" value="3"/>
</dbReference>
<protein>
    <submittedName>
        <fullName evidence="5">Pyridoxal-5'-phosphate-dependent enzyme</fullName>
    </submittedName>
</protein>
<evidence type="ECO:0000256" key="2">
    <source>
        <dbReference type="ARBA" id="ARBA00010869"/>
    </source>
</evidence>
<evidence type="ECO:0000313" key="5">
    <source>
        <dbReference type="EMBL" id="OAL61903.1"/>
    </source>
</evidence>
<evidence type="ECO:0000259" key="4">
    <source>
        <dbReference type="Pfam" id="PF00291"/>
    </source>
</evidence>
<dbReference type="AlphaFoldDB" id="A0A178ER32"/>
<dbReference type="PANTHER" id="PTHR43050">
    <property type="entry name" value="SERINE / THREONINE RACEMASE FAMILY MEMBER"/>
    <property type="match status" value="1"/>
</dbReference>
<feature type="domain" description="Tryptophan synthase beta chain-like PALP" evidence="4">
    <location>
        <begin position="62"/>
        <end position="168"/>
    </location>
</feature>
<evidence type="ECO:0000313" key="6">
    <source>
        <dbReference type="Proteomes" id="UP000243015"/>
    </source>
</evidence>
<dbReference type="GO" id="GO:0018114">
    <property type="term" value="F:threonine racemase activity"/>
    <property type="evidence" value="ECO:0007669"/>
    <property type="project" value="TreeGrafter"/>
</dbReference>
<dbReference type="SUPFAM" id="SSF53686">
    <property type="entry name" value="Tryptophan synthase beta subunit-like PLP-dependent enzymes"/>
    <property type="match status" value="1"/>
</dbReference>
<gene>
    <name evidence="5" type="ORF">A7C99_6474</name>
</gene>
<keyword evidence="3" id="KW-0663">Pyridoxal phosphate</keyword>
<dbReference type="GO" id="GO:0000287">
    <property type="term" value="F:magnesium ion binding"/>
    <property type="evidence" value="ECO:0007669"/>
    <property type="project" value="TreeGrafter"/>
</dbReference>
<reference evidence="5 6" key="1">
    <citation type="submission" date="2016-05" db="EMBL/GenBank/DDBJ databases">
        <title>Genome sequencing of Trichophyton rubrum CMCC(F)T1i isolated from hair.</title>
        <authorList>
            <person name="Zhan P."/>
            <person name="Tao Y."/>
            <person name="Liu W."/>
        </authorList>
    </citation>
    <scope>NUCLEOTIDE SEQUENCE [LARGE SCALE GENOMIC DNA]</scope>
    <source>
        <strain evidence="6">CMCC(F)T1i</strain>
    </source>
</reference>
<dbReference type="GO" id="GO:0003941">
    <property type="term" value="F:L-serine ammonia-lyase activity"/>
    <property type="evidence" value="ECO:0007669"/>
    <property type="project" value="TreeGrafter"/>
</dbReference>
<dbReference type="GO" id="GO:0030378">
    <property type="term" value="F:serine racemase activity"/>
    <property type="evidence" value="ECO:0007669"/>
    <property type="project" value="TreeGrafter"/>
</dbReference>
<dbReference type="GO" id="GO:0030170">
    <property type="term" value="F:pyridoxal phosphate binding"/>
    <property type="evidence" value="ECO:0007669"/>
    <property type="project" value="TreeGrafter"/>
</dbReference>
<dbReference type="EMBL" id="LHPM01000019">
    <property type="protein sequence ID" value="OAL61903.1"/>
    <property type="molecule type" value="Genomic_DNA"/>
</dbReference>
<name>A0A178ER32_TRIRU</name>
<dbReference type="PANTHER" id="PTHR43050:SF1">
    <property type="entry name" value="SERINE RACEMASE"/>
    <property type="match status" value="1"/>
</dbReference>
<evidence type="ECO:0000256" key="1">
    <source>
        <dbReference type="ARBA" id="ARBA00001933"/>
    </source>
</evidence>
<dbReference type="InterPro" id="IPR036052">
    <property type="entry name" value="TrpB-like_PALP_sf"/>
</dbReference>
<comment type="cofactor">
    <cofactor evidence="1">
        <name>pyridoxal 5'-phosphate</name>
        <dbReference type="ChEBI" id="CHEBI:597326"/>
    </cofactor>
</comment>
<organism evidence="5 6">
    <name type="scientific">Trichophyton rubrum</name>
    <name type="common">Athlete's foot fungus</name>
    <name type="synonym">Epidermophyton rubrum</name>
    <dbReference type="NCBI Taxonomy" id="5551"/>
    <lineage>
        <taxon>Eukaryota</taxon>
        <taxon>Fungi</taxon>
        <taxon>Dikarya</taxon>
        <taxon>Ascomycota</taxon>
        <taxon>Pezizomycotina</taxon>
        <taxon>Eurotiomycetes</taxon>
        <taxon>Eurotiomycetidae</taxon>
        <taxon>Onygenales</taxon>
        <taxon>Arthrodermataceae</taxon>
        <taxon>Trichophyton</taxon>
    </lineage>
</organism>
<dbReference type="GO" id="GO:0008721">
    <property type="term" value="F:D-serine ammonia-lyase activity"/>
    <property type="evidence" value="ECO:0007669"/>
    <property type="project" value="TreeGrafter"/>
</dbReference>
<dbReference type="VEuPathDB" id="FungiDB:TERG_03013"/>
<dbReference type="Pfam" id="PF00291">
    <property type="entry name" value="PALP"/>
    <property type="match status" value="1"/>
</dbReference>
<dbReference type="InterPro" id="IPR001926">
    <property type="entry name" value="TrpB-like_PALP"/>
</dbReference>
<dbReference type="Proteomes" id="UP000243015">
    <property type="component" value="Unassembled WGS sequence"/>
</dbReference>
<dbReference type="GO" id="GO:0005524">
    <property type="term" value="F:ATP binding"/>
    <property type="evidence" value="ECO:0007669"/>
    <property type="project" value="TreeGrafter"/>
</dbReference>
<sequence length="272" mass="29667">MATQLTALNLAAVKEAYALIKPKIWEIPVYKSATLSHTISSAIFCKDNIGVTGVPKVNVFFKCNHGIALAQAAAYASEERDFPIPLTVIMSKSADQGKISVIENLGATVRYCIGLLFNVPTSGHYHVVPGQGTAMLEFQQQIACLGEKPLNAVIVPIAGGALLAGLPKGSPHRYLMSRQVDDCRWSSLCLVAKSNWDIFRSKTLVHDVFPVADGEIRTAMRLALEDTKQFVEPSAVVLLAALLFNIRMTRSQCWAADLLILPNPPKINYFLT</sequence>
<comment type="similarity">
    <text evidence="2">Belongs to the serine/threonine dehydratase family.</text>
</comment>